<proteinExistence type="predicted"/>
<comment type="caution">
    <text evidence="1">The sequence shown here is derived from an EMBL/GenBank/DDBJ whole genome shotgun (WGS) entry which is preliminary data.</text>
</comment>
<dbReference type="InterPro" id="IPR013783">
    <property type="entry name" value="Ig-like_fold"/>
</dbReference>
<dbReference type="Gene3D" id="2.60.40.4070">
    <property type="match status" value="1"/>
</dbReference>
<dbReference type="eggNOG" id="COG3291">
    <property type="taxonomic scope" value="Bacteria"/>
</dbReference>
<keyword evidence="2" id="KW-1185">Reference proteome</keyword>
<dbReference type="Proteomes" id="UP000011910">
    <property type="component" value="Unassembled WGS sequence"/>
</dbReference>
<name>M7NCC9_9BACT</name>
<dbReference type="STRING" id="1279009.ADICEAN_00077"/>
<dbReference type="EMBL" id="AODQ01000001">
    <property type="protein sequence ID" value="EMR04806.1"/>
    <property type="molecule type" value="Genomic_DNA"/>
</dbReference>
<dbReference type="Gene3D" id="2.60.40.10">
    <property type="entry name" value="Immunoglobulins"/>
    <property type="match status" value="2"/>
</dbReference>
<reference evidence="1 2" key="1">
    <citation type="journal article" date="2013" name="Genome Announc.">
        <title>Draft Genome Sequence of Cesiribacter andamanensis Strain AMV16T, Isolated from a Soil Sample from a Mud Volcano in the Andaman Islands, India.</title>
        <authorList>
            <person name="Shivaji S."/>
            <person name="Ara S."/>
            <person name="Begum Z."/>
            <person name="Srinivas T.N."/>
            <person name="Singh A."/>
            <person name="Kumar Pinnaka A."/>
        </authorList>
    </citation>
    <scope>NUCLEOTIDE SEQUENCE [LARGE SCALE GENOMIC DNA]</scope>
    <source>
        <strain evidence="1 2">AMV16</strain>
    </source>
</reference>
<evidence type="ECO:0000313" key="1">
    <source>
        <dbReference type="EMBL" id="EMR04806.1"/>
    </source>
</evidence>
<evidence type="ECO:0000313" key="2">
    <source>
        <dbReference type="Proteomes" id="UP000011910"/>
    </source>
</evidence>
<dbReference type="AlphaFoldDB" id="M7NCC9"/>
<gene>
    <name evidence="1" type="ORF">ADICEAN_00077</name>
</gene>
<accession>M7NCC9</accession>
<sequence length="556" mass="62539">MVESVRAVSSRSIEVNFNAASYTCRQASAIQVWRREGSIEIPLDTCITGMPPGYGYVLADVRNPGAFPFVDDAGGAGLKPGATYCYRVVAAFSNPQGGESLVSEEVCVTLPAKIPLITNVSILETDPATGEILVRWIPGPDLTPGEVPQPYFYDLYRAEGFSGGDYTLVAENLSVTEFTDTGLDTENRVYNYYVMLKDANQTEYEYSDPASSVRIEPVPQAESILLQWQAQVPWSNRVQQYPIHEIYRNRVDPDDENRFVKIAEVNVLQNGFQYLDDGSDAGVGPLEDDVEYCYYVITAGSYSNPQVPEPLLNNSQRICSFLRDEIPPCPPLQFELANLESCEEILRAKTCGDNTFENRLEWTANTEELCINDFSHWLIYYSYNGVDFRIVGQTRNNQFTHSMQDTLAGYYFIQAVDRSGNLSEPSQTVMRDNCPNYWLPNVITRNGDGANDVLRPPLPGEAAPSERCPRFVESVAFTVYNRWGKQVYEYNSATAPEPDIYIRWDGRGSNGNMVSAGTYYYVVHVTYRTINPDLRNQKLKGWVYILDGTENSRDTP</sequence>
<protein>
    <recommendedName>
        <fullName evidence="3">Gliding motility-associated C-terminal domain-containing protein</fullName>
    </recommendedName>
</protein>
<dbReference type="Pfam" id="PF13585">
    <property type="entry name" value="CHU_C"/>
    <property type="match status" value="1"/>
</dbReference>
<organism evidence="1 2">
    <name type="scientific">Cesiribacter andamanensis AMV16</name>
    <dbReference type="NCBI Taxonomy" id="1279009"/>
    <lineage>
        <taxon>Bacteria</taxon>
        <taxon>Pseudomonadati</taxon>
        <taxon>Bacteroidota</taxon>
        <taxon>Cytophagia</taxon>
        <taxon>Cytophagales</taxon>
        <taxon>Cesiribacteraceae</taxon>
        <taxon>Cesiribacter</taxon>
    </lineage>
</organism>
<evidence type="ECO:0008006" key="3">
    <source>
        <dbReference type="Google" id="ProtNLM"/>
    </source>
</evidence>